<evidence type="ECO:0000256" key="1">
    <source>
        <dbReference type="SAM" id="MobiDB-lite"/>
    </source>
</evidence>
<dbReference type="Proteomes" id="UP001597327">
    <property type="component" value="Unassembled WGS sequence"/>
</dbReference>
<dbReference type="EMBL" id="JBHUFA010000001">
    <property type="protein sequence ID" value="MFD1694833.1"/>
    <property type="molecule type" value="Genomic_DNA"/>
</dbReference>
<name>A0ABW4JUN2_9HYPH</name>
<evidence type="ECO:0000256" key="2">
    <source>
        <dbReference type="SAM" id="Phobius"/>
    </source>
</evidence>
<feature type="transmembrane region" description="Helical" evidence="2">
    <location>
        <begin position="39"/>
        <end position="55"/>
    </location>
</feature>
<keyword evidence="2" id="KW-0812">Transmembrane</keyword>
<feature type="region of interest" description="Disordered" evidence="1">
    <location>
        <begin position="68"/>
        <end position="91"/>
    </location>
</feature>
<protein>
    <recommendedName>
        <fullName evidence="5">Holin</fullName>
    </recommendedName>
</protein>
<evidence type="ECO:0000313" key="4">
    <source>
        <dbReference type="Proteomes" id="UP001597327"/>
    </source>
</evidence>
<proteinExistence type="predicted"/>
<keyword evidence="2" id="KW-1133">Transmembrane helix</keyword>
<comment type="caution">
    <text evidence="3">The sequence shown here is derived from an EMBL/GenBank/DDBJ whole genome shotgun (WGS) entry which is preliminary data.</text>
</comment>
<sequence length="91" mass="9758">MEGWKTIIVNALLGSLALVAEVLTQLTDMDWKSVVPPDLAPYIIVAIALANIYLRHVTKGPAGWMVTAPAPGEEGRPLEDLPDEHGAGERS</sequence>
<reference evidence="4" key="1">
    <citation type="journal article" date="2019" name="Int. J. Syst. Evol. Microbiol.">
        <title>The Global Catalogue of Microorganisms (GCM) 10K type strain sequencing project: providing services to taxonomists for standard genome sequencing and annotation.</title>
        <authorList>
            <consortium name="The Broad Institute Genomics Platform"/>
            <consortium name="The Broad Institute Genome Sequencing Center for Infectious Disease"/>
            <person name="Wu L."/>
            <person name="Ma J."/>
        </authorList>
    </citation>
    <scope>NUCLEOTIDE SEQUENCE [LARGE SCALE GENOMIC DNA]</scope>
    <source>
        <strain evidence="4">JCM 3369</strain>
    </source>
</reference>
<accession>A0ABW4JUN2</accession>
<feature type="compositionally biased region" description="Basic and acidic residues" evidence="1">
    <location>
        <begin position="73"/>
        <end position="91"/>
    </location>
</feature>
<feature type="transmembrane region" description="Helical" evidence="2">
    <location>
        <begin position="7"/>
        <end position="27"/>
    </location>
</feature>
<keyword evidence="2" id="KW-0472">Membrane</keyword>
<dbReference type="RefSeq" id="WP_188318786.1">
    <property type="nucleotide sequence ID" value="NZ_JBHUFA010000001.1"/>
</dbReference>
<evidence type="ECO:0008006" key="5">
    <source>
        <dbReference type="Google" id="ProtNLM"/>
    </source>
</evidence>
<keyword evidence="4" id="KW-1185">Reference proteome</keyword>
<organism evidence="3 4">
    <name type="scientific">Roseibium aestuarii</name>
    <dbReference type="NCBI Taxonomy" id="2600299"/>
    <lineage>
        <taxon>Bacteria</taxon>
        <taxon>Pseudomonadati</taxon>
        <taxon>Pseudomonadota</taxon>
        <taxon>Alphaproteobacteria</taxon>
        <taxon>Hyphomicrobiales</taxon>
        <taxon>Stappiaceae</taxon>
        <taxon>Roseibium</taxon>
    </lineage>
</organism>
<evidence type="ECO:0000313" key="3">
    <source>
        <dbReference type="EMBL" id="MFD1694833.1"/>
    </source>
</evidence>
<gene>
    <name evidence="3" type="ORF">ACFSC7_04840</name>
</gene>